<evidence type="ECO:0000256" key="1">
    <source>
        <dbReference type="ARBA" id="ARBA00004229"/>
    </source>
</evidence>
<evidence type="ECO:0000256" key="6">
    <source>
        <dbReference type="ARBA" id="ARBA00023239"/>
    </source>
</evidence>
<dbReference type="FunFam" id="3.40.50.1400:FF:000006">
    <property type="entry name" value="Ferrochelatase"/>
    <property type="match status" value="1"/>
</dbReference>
<dbReference type="AlphaFoldDB" id="A0A7S2R1F4"/>
<dbReference type="PANTHER" id="PTHR11108">
    <property type="entry name" value="FERROCHELATASE"/>
    <property type="match status" value="1"/>
</dbReference>
<dbReference type="PANTHER" id="PTHR11108:SF1">
    <property type="entry name" value="FERROCHELATASE, MITOCHONDRIAL"/>
    <property type="match status" value="1"/>
</dbReference>
<dbReference type="EC" id="4.98.1.1" evidence="9"/>
<evidence type="ECO:0000256" key="2">
    <source>
        <dbReference type="ARBA" id="ARBA00004943"/>
    </source>
</evidence>
<sequence>MAHHIIYYKNRSILSRVSTLVFILSWTLLQCRCWAFHVNTESSKNNVWKSCKKNKMHADCRKAMRRHCSSRTVCEAATSLSLESGADVSFSSVGNDETTAQEDVKVGVLLLNLGGPETGDDVEGFLYNLFADPDIIRLPKFLSPFQNAVALFISKRRAPKSRAAYESIGGGSPILKYTNAQADLLTQALEQKHGLEVKTYIGMRYWYPFTEEALEDIRKDGINALVIVPLYPQFSISTSGSSLRVLQEQFADLWVDESKLTHTVISSWYERPGYVKVMADLINNELDSFTDSELEEASDQDCARHVLFSAHGVPRSYIEAGDPYQRQIIECVENISKLLPSKEDGVEVHLSYQSRVGPIEWLRPYTDDVLPDLGENKNVKNLVVVPISFVSEHIETLEEIDIEYRELAEESGITNWRRCPALNTEPNFIEDMADMVVEALCEPSLSVTEACVANNVGDILNEEQLRLERLGISSAGIAGVGADNDLKSKRKSLKFKQTLNARIAITVVLFTLLYDLVAGQPMTQFLFGQ</sequence>
<keyword evidence="6 9" id="KW-0456">Lyase</keyword>
<dbReference type="SUPFAM" id="SSF53800">
    <property type="entry name" value="Chelatase"/>
    <property type="match status" value="1"/>
</dbReference>
<evidence type="ECO:0000256" key="4">
    <source>
        <dbReference type="ARBA" id="ARBA00023004"/>
    </source>
</evidence>
<dbReference type="EMBL" id="HBHI01003698">
    <property type="protein sequence ID" value="CAD9658061.1"/>
    <property type="molecule type" value="Transcribed_RNA"/>
</dbReference>
<dbReference type="InterPro" id="IPR033644">
    <property type="entry name" value="Ferrochelatase_C"/>
</dbReference>
<dbReference type="Pfam" id="PF00762">
    <property type="entry name" value="Ferrochelatase"/>
    <property type="match status" value="1"/>
</dbReference>
<dbReference type="UniPathway" id="UPA00252">
    <property type="reaction ID" value="UER00325"/>
</dbReference>
<comment type="function">
    <text evidence="9">Catalyzes the ferrous insertion into protoporphyrin IX.</text>
</comment>
<evidence type="ECO:0000256" key="3">
    <source>
        <dbReference type="ARBA" id="ARBA00007718"/>
    </source>
</evidence>
<keyword evidence="9" id="KW-0496">Mitochondrion</keyword>
<name>A0A7S2R1F4_9STRA</name>
<comment type="pathway">
    <text evidence="2 9">Porphyrin-containing compound metabolism; protoheme biosynthesis; protoheme from protoporphyrin-IX: step 1/1.</text>
</comment>
<gene>
    <name evidence="10" type="ORF">EANT1437_LOCUS1863</name>
</gene>
<comment type="catalytic activity">
    <reaction evidence="8 9">
        <text>heme b + 2 H(+) = protoporphyrin IX + Fe(2+)</text>
        <dbReference type="Rhea" id="RHEA:22584"/>
        <dbReference type="ChEBI" id="CHEBI:15378"/>
        <dbReference type="ChEBI" id="CHEBI:29033"/>
        <dbReference type="ChEBI" id="CHEBI:57306"/>
        <dbReference type="ChEBI" id="CHEBI:60344"/>
        <dbReference type="EC" id="4.98.1.1"/>
    </reaction>
</comment>
<dbReference type="CDD" id="cd03411">
    <property type="entry name" value="Ferrochelatase_N"/>
    <property type="match status" value="1"/>
</dbReference>
<dbReference type="NCBIfam" id="TIGR00109">
    <property type="entry name" value="hemH"/>
    <property type="match status" value="1"/>
</dbReference>
<accession>A0A7S2R1F4</accession>
<keyword evidence="9" id="KW-0999">Mitochondrion inner membrane</keyword>
<dbReference type="InterPro" id="IPR033659">
    <property type="entry name" value="Ferrochelatase_N"/>
</dbReference>
<comment type="subcellular location">
    <subcellularLocation>
        <location evidence="9">Mitochondrion inner membrane</location>
    </subcellularLocation>
    <subcellularLocation>
        <location evidence="1">Plastid</location>
        <location evidence="1">Chloroplast</location>
    </subcellularLocation>
</comment>
<reference evidence="10" key="1">
    <citation type="submission" date="2021-01" db="EMBL/GenBank/DDBJ databases">
        <authorList>
            <person name="Corre E."/>
            <person name="Pelletier E."/>
            <person name="Niang G."/>
            <person name="Scheremetjew M."/>
            <person name="Finn R."/>
            <person name="Kale V."/>
            <person name="Holt S."/>
            <person name="Cochrane G."/>
            <person name="Meng A."/>
            <person name="Brown T."/>
            <person name="Cohen L."/>
        </authorList>
    </citation>
    <scope>NUCLEOTIDE SEQUENCE</scope>
    <source>
        <strain evidence="10">CCMP1452</strain>
    </source>
</reference>
<dbReference type="HAMAP" id="MF_00323">
    <property type="entry name" value="Ferrochelatase"/>
    <property type="match status" value="1"/>
</dbReference>
<dbReference type="CDD" id="cd00419">
    <property type="entry name" value="Ferrochelatase_C"/>
    <property type="match status" value="1"/>
</dbReference>
<dbReference type="GO" id="GO:0006783">
    <property type="term" value="P:heme biosynthetic process"/>
    <property type="evidence" value="ECO:0007669"/>
    <property type="project" value="UniProtKB-UniRule"/>
</dbReference>
<dbReference type="Gene3D" id="3.40.50.1400">
    <property type="match status" value="2"/>
</dbReference>
<proteinExistence type="inferred from homology"/>
<dbReference type="GO" id="GO:0009507">
    <property type="term" value="C:chloroplast"/>
    <property type="evidence" value="ECO:0007669"/>
    <property type="project" value="UniProtKB-SubCell"/>
</dbReference>
<dbReference type="InterPro" id="IPR019772">
    <property type="entry name" value="Ferrochelatase_AS"/>
</dbReference>
<dbReference type="PROSITE" id="PS00534">
    <property type="entry name" value="FERROCHELATASE"/>
    <property type="match status" value="1"/>
</dbReference>
<evidence type="ECO:0000256" key="5">
    <source>
        <dbReference type="ARBA" id="ARBA00023133"/>
    </source>
</evidence>
<dbReference type="GO" id="GO:0005743">
    <property type="term" value="C:mitochondrial inner membrane"/>
    <property type="evidence" value="ECO:0007669"/>
    <property type="project" value="UniProtKB-SubCell"/>
</dbReference>
<keyword evidence="4 9" id="KW-0408">Iron</keyword>
<evidence type="ECO:0000256" key="8">
    <source>
        <dbReference type="ARBA" id="ARBA00049380"/>
    </source>
</evidence>
<dbReference type="InterPro" id="IPR001015">
    <property type="entry name" value="Ferrochelatase"/>
</dbReference>
<evidence type="ECO:0000256" key="7">
    <source>
        <dbReference type="ARBA" id="ARBA00023244"/>
    </source>
</evidence>
<comment type="similarity">
    <text evidence="3 9">Belongs to the ferrochelatase family.</text>
</comment>
<evidence type="ECO:0000256" key="9">
    <source>
        <dbReference type="RuleBase" id="RU000607"/>
    </source>
</evidence>
<organism evidence="10">
    <name type="scientific">Eucampia antarctica</name>
    <dbReference type="NCBI Taxonomy" id="49252"/>
    <lineage>
        <taxon>Eukaryota</taxon>
        <taxon>Sar</taxon>
        <taxon>Stramenopiles</taxon>
        <taxon>Ochrophyta</taxon>
        <taxon>Bacillariophyta</taxon>
        <taxon>Mediophyceae</taxon>
        <taxon>Biddulphiophycidae</taxon>
        <taxon>Hemiaulales</taxon>
        <taxon>Hemiaulaceae</taxon>
        <taxon>Eucampia</taxon>
    </lineage>
</organism>
<dbReference type="GO" id="GO:0004325">
    <property type="term" value="F:ferrochelatase activity"/>
    <property type="evidence" value="ECO:0007669"/>
    <property type="project" value="UniProtKB-UniRule"/>
</dbReference>
<keyword evidence="7 9" id="KW-0627">Porphyrin biosynthesis</keyword>
<keyword evidence="9" id="KW-0472">Membrane</keyword>
<protein>
    <recommendedName>
        <fullName evidence="9">Ferrochelatase</fullName>
        <ecNumber evidence="9">4.98.1.1</ecNumber>
    </recommendedName>
</protein>
<evidence type="ECO:0000313" key="10">
    <source>
        <dbReference type="EMBL" id="CAD9658061.1"/>
    </source>
</evidence>
<keyword evidence="5 9" id="KW-0350">Heme biosynthesis</keyword>